<evidence type="ECO:0000256" key="1">
    <source>
        <dbReference type="ARBA" id="ARBA00004651"/>
    </source>
</evidence>
<keyword evidence="3 8" id="KW-0812">Transmembrane</keyword>
<evidence type="ECO:0000256" key="7">
    <source>
        <dbReference type="PIRNR" id="PIRNR015658"/>
    </source>
</evidence>
<dbReference type="AlphaFoldDB" id="A0A098C343"/>
<dbReference type="PIRSF" id="PIRSF015658">
    <property type="entry name" value="MmdB_OadB"/>
    <property type="match status" value="1"/>
</dbReference>
<keyword evidence="7" id="KW-0739">Sodium transport</keyword>
<dbReference type="GO" id="GO:0006814">
    <property type="term" value="P:sodium ion transport"/>
    <property type="evidence" value="ECO:0007669"/>
    <property type="project" value="UniProtKB-UniRule"/>
</dbReference>
<dbReference type="STRING" id="1562970.ING2E5B_1569"/>
<evidence type="ECO:0000313" key="10">
    <source>
        <dbReference type="Proteomes" id="UP000032417"/>
    </source>
</evidence>
<dbReference type="NCBIfam" id="TIGR01109">
    <property type="entry name" value="Na_pump_decarbB"/>
    <property type="match status" value="1"/>
</dbReference>
<evidence type="ECO:0000256" key="3">
    <source>
        <dbReference type="ARBA" id="ARBA00022692"/>
    </source>
</evidence>
<feature type="transmembrane region" description="Helical" evidence="8">
    <location>
        <begin position="363"/>
        <end position="384"/>
    </location>
</feature>
<organism evidence="9 10">
    <name type="scientific">Fermentimonas caenicola</name>
    <dbReference type="NCBI Taxonomy" id="1562970"/>
    <lineage>
        <taxon>Bacteria</taxon>
        <taxon>Pseudomonadati</taxon>
        <taxon>Bacteroidota</taxon>
        <taxon>Bacteroidia</taxon>
        <taxon>Bacteroidales</taxon>
        <taxon>Dysgonomonadaceae</taxon>
        <taxon>Fermentimonas</taxon>
    </lineage>
</organism>
<accession>A0A098C343</accession>
<keyword evidence="2 7" id="KW-1003">Cell membrane</keyword>
<dbReference type="PANTHER" id="PTHR35806:SF1">
    <property type="entry name" value="OXALOACETATE DECARBOXYLASE BETA CHAIN 2"/>
    <property type="match status" value="1"/>
</dbReference>
<feature type="transmembrane region" description="Helical" evidence="8">
    <location>
        <begin position="85"/>
        <end position="105"/>
    </location>
</feature>
<evidence type="ECO:0000256" key="4">
    <source>
        <dbReference type="ARBA" id="ARBA00022967"/>
    </source>
</evidence>
<dbReference type="OrthoDB" id="9783838at2"/>
<feature type="transmembrane region" description="Helical" evidence="8">
    <location>
        <begin position="294"/>
        <end position="313"/>
    </location>
</feature>
<dbReference type="PANTHER" id="PTHR35806">
    <property type="entry name" value="OXALOACETATE DECARBOXYLASE BETA CHAIN 2"/>
    <property type="match status" value="1"/>
</dbReference>
<dbReference type="GO" id="GO:0005886">
    <property type="term" value="C:plasma membrane"/>
    <property type="evidence" value="ECO:0007669"/>
    <property type="project" value="UniProtKB-SubCell"/>
</dbReference>
<evidence type="ECO:0000256" key="6">
    <source>
        <dbReference type="ARBA" id="ARBA00023136"/>
    </source>
</evidence>
<dbReference type="Proteomes" id="UP000032417">
    <property type="component" value="Chromosome 1"/>
</dbReference>
<feature type="transmembrane region" description="Helical" evidence="8">
    <location>
        <begin position="49"/>
        <end position="65"/>
    </location>
</feature>
<evidence type="ECO:0000256" key="5">
    <source>
        <dbReference type="ARBA" id="ARBA00022989"/>
    </source>
</evidence>
<dbReference type="EMBL" id="LN515532">
    <property type="protein sequence ID" value="CEA16317.1"/>
    <property type="molecule type" value="Genomic_DNA"/>
</dbReference>
<evidence type="ECO:0000256" key="2">
    <source>
        <dbReference type="ARBA" id="ARBA00022475"/>
    </source>
</evidence>
<feature type="transmembrane region" description="Helical" evidence="8">
    <location>
        <begin position="218"/>
        <end position="245"/>
    </location>
</feature>
<keyword evidence="7" id="KW-0406">Ion transport</keyword>
<name>A0A098C343_9BACT</name>
<feature type="transmembrane region" description="Helical" evidence="8">
    <location>
        <begin position="170"/>
        <end position="197"/>
    </location>
</feature>
<sequence>MNTLLSLADNLRTFWGYTGFYNVESGHIIMILIGLVFIYLAITKEYEPLLLIPIGFGILIGNIPFNEAAGLQIGIYEEGSVFNILYQGVVQGWYPPLIFLGIGAMTDFSSLIANPKLILIGAACQFGIFGAYIIAIEWGFAPNEAGAIGIIGGADGPTAIFLTSKLAPHLLGAVAISAYSYMALVPVIQPPFMRLLTTSKERSMKMKTPRVVSQTEKVLFPIMGLLLTAFLVPSGLPLLGMLFFGNLLKESGVTRRLAETARGPLIDTITILLGLTVGASTQATTFLRIESLKVFLIGALSFVIATVAGILFVKTFNLILPKDKKINPLIGNAGVSAVPDAARISQTLGLEYNPSNYLLMHAMGPNVAGVIGSAVAAGILLGFLY</sequence>
<keyword evidence="4" id="KW-1278">Translocase</keyword>
<proteinExistence type="predicted"/>
<dbReference type="Pfam" id="PF03977">
    <property type="entry name" value="OAD_beta"/>
    <property type="match status" value="1"/>
</dbReference>
<keyword evidence="7" id="KW-0813">Transport</keyword>
<comment type="subcellular location">
    <subcellularLocation>
        <location evidence="1">Cell membrane</location>
        <topology evidence="1">Multi-pass membrane protein</topology>
    </subcellularLocation>
</comment>
<protein>
    <recommendedName>
        <fullName evidence="11">Glutaconyl-CoA decarboxylase subunit beta</fullName>
    </recommendedName>
</protein>
<feature type="transmembrane region" description="Helical" evidence="8">
    <location>
        <begin position="20"/>
        <end position="42"/>
    </location>
</feature>
<gene>
    <name evidence="9" type="ORF">ING2E5B_1569</name>
</gene>
<evidence type="ECO:0000313" key="9">
    <source>
        <dbReference type="EMBL" id="CEA16317.1"/>
    </source>
</evidence>
<evidence type="ECO:0000256" key="8">
    <source>
        <dbReference type="SAM" id="Phobius"/>
    </source>
</evidence>
<dbReference type="KEGG" id="pbt:ING2E5B_1569"/>
<keyword evidence="6 7" id="KW-0472">Membrane</keyword>
<dbReference type="HOGENOM" id="CLU_036168_0_0_10"/>
<keyword evidence="5 8" id="KW-1133">Transmembrane helix</keyword>
<dbReference type="PATRIC" id="fig|1562970.3.peg.1559"/>
<keyword evidence="10" id="KW-1185">Reference proteome</keyword>
<evidence type="ECO:0008006" key="11">
    <source>
        <dbReference type="Google" id="ProtNLM"/>
    </source>
</evidence>
<dbReference type="GO" id="GO:0016829">
    <property type="term" value="F:lyase activity"/>
    <property type="evidence" value="ECO:0007669"/>
    <property type="project" value="InterPro"/>
</dbReference>
<feature type="transmembrane region" description="Helical" evidence="8">
    <location>
        <begin position="117"/>
        <end position="136"/>
    </location>
</feature>
<feature type="transmembrane region" description="Helical" evidence="8">
    <location>
        <begin position="265"/>
        <end position="287"/>
    </location>
</feature>
<reference evidence="9 10" key="1">
    <citation type="submission" date="2014-08" db="EMBL/GenBank/DDBJ databases">
        <authorList>
            <person name="Wibberg D."/>
        </authorList>
    </citation>
    <scope>NUCLEOTIDE SEQUENCE [LARGE SCALE GENOMIC DNA]</scope>
    <source>
        <strain evidence="10">ING2-E5B</strain>
    </source>
</reference>
<keyword evidence="7" id="KW-0915">Sodium</keyword>
<dbReference type="InterPro" id="IPR005661">
    <property type="entry name" value="OadB_MmdB"/>
</dbReference>